<evidence type="ECO:0000256" key="4">
    <source>
        <dbReference type="ARBA" id="ARBA00022777"/>
    </source>
</evidence>
<feature type="binding site" evidence="6">
    <location>
        <position position="94"/>
    </location>
    <ligand>
        <name>AMP</name>
        <dbReference type="ChEBI" id="CHEBI:456215"/>
    </ligand>
</feature>
<evidence type="ECO:0000313" key="10">
    <source>
        <dbReference type="EMBL" id="REG10173.1"/>
    </source>
</evidence>
<dbReference type="OrthoDB" id="9805030at2"/>
<dbReference type="InterPro" id="IPR007862">
    <property type="entry name" value="Adenylate_kinase_lid-dom"/>
</dbReference>
<proteinExistence type="inferred from homology"/>
<dbReference type="CDD" id="cd01428">
    <property type="entry name" value="ADK"/>
    <property type="match status" value="1"/>
</dbReference>
<feature type="binding site" evidence="6">
    <location>
        <begin position="138"/>
        <end position="139"/>
    </location>
    <ligand>
        <name>ATP</name>
        <dbReference type="ChEBI" id="CHEBI:30616"/>
    </ligand>
</feature>
<dbReference type="GO" id="GO:0005524">
    <property type="term" value="F:ATP binding"/>
    <property type="evidence" value="ECO:0007669"/>
    <property type="project" value="UniProtKB-UniRule"/>
</dbReference>
<evidence type="ECO:0000256" key="7">
    <source>
        <dbReference type="RuleBase" id="RU003330"/>
    </source>
</evidence>
<feature type="domain" description="Adenylate kinase active site lid" evidence="9">
    <location>
        <begin position="129"/>
        <end position="164"/>
    </location>
</feature>
<dbReference type="GO" id="GO:0005737">
    <property type="term" value="C:cytoplasm"/>
    <property type="evidence" value="ECO:0007669"/>
    <property type="project" value="UniProtKB-SubCell"/>
</dbReference>
<dbReference type="InterPro" id="IPR033690">
    <property type="entry name" value="Adenylat_kinase_CS"/>
</dbReference>
<dbReference type="AlphaFoldDB" id="A0A347ZVA9"/>
<dbReference type="Gene3D" id="3.40.50.300">
    <property type="entry name" value="P-loop containing nucleotide triphosphate hydrolases"/>
    <property type="match status" value="1"/>
</dbReference>
<dbReference type="PANTHER" id="PTHR23359">
    <property type="entry name" value="NUCLEOTIDE KINASE"/>
    <property type="match status" value="1"/>
</dbReference>
<feature type="binding site" evidence="6">
    <location>
        <position position="201"/>
    </location>
    <ligand>
        <name>ATP</name>
        <dbReference type="ChEBI" id="CHEBI:30616"/>
    </ligand>
</feature>
<feature type="region of interest" description="LID" evidence="6">
    <location>
        <begin position="128"/>
        <end position="165"/>
    </location>
</feature>
<comment type="domain">
    <text evidence="6">Consists of three domains, a large central CORE domain and two small peripheral domains, NMPbind and LID, which undergo movements during catalysis. The LID domain closes over the site of phosphoryl transfer upon ATP binding. Assembling and dissambling the active center during each catalytic cycle provides an effective means to prevent ATP hydrolysis.</text>
</comment>
<comment type="pathway">
    <text evidence="6">Purine metabolism; AMP biosynthesis via salvage pathway; AMP from ADP: step 1/1.</text>
</comment>
<dbReference type="NCBIfam" id="NF011100">
    <property type="entry name" value="PRK14527.1"/>
    <property type="match status" value="1"/>
</dbReference>
<dbReference type="FunFam" id="3.40.50.300:FF:000106">
    <property type="entry name" value="Adenylate kinase mitochondrial"/>
    <property type="match status" value="1"/>
</dbReference>
<comment type="subcellular location">
    <subcellularLocation>
        <location evidence="6 8">Cytoplasm</location>
    </subcellularLocation>
</comment>
<dbReference type="SUPFAM" id="SSF52540">
    <property type="entry name" value="P-loop containing nucleoside triphosphate hydrolases"/>
    <property type="match status" value="1"/>
</dbReference>
<evidence type="ECO:0000256" key="1">
    <source>
        <dbReference type="ARBA" id="ARBA00022679"/>
    </source>
</evidence>
<dbReference type="PROSITE" id="PS00113">
    <property type="entry name" value="ADENYLATE_KINASE"/>
    <property type="match status" value="1"/>
</dbReference>
<dbReference type="GO" id="GO:0004017">
    <property type="term" value="F:AMP kinase activity"/>
    <property type="evidence" value="ECO:0007669"/>
    <property type="project" value="UniProtKB-UniRule"/>
</dbReference>
<feature type="region of interest" description="NMP" evidence="6">
    <location>
        <begin position="32"/>
        <end position="61"/>
    </location>
</feature>
<feature type="binding site" evidence="6">
    <location>
        <position position="129"/>
    </location>
    <ligand>
        <name>ATP</name>
        <dbReference type="ChEBI" id="CHEBI:30616"/>
    </ligand>
</feature>
<dbReference type="GO" id="GO:0044209">
    <property type="term" value="P:AMP salvage"/>
    <property type="evidence" value="ECO:0007669"/>
    <property type="project" value="UniProtKB-UniRule"/>
</dbReference>
<accession>A0A347ZVA9</accession>
<dbReference type="Pfam" id="PF00406">
    <property type="entry name" value="ADK"/>
    <property type="match status" value="1"/>
</dbReference>
<keyword evidence="1 6" id="KW-0808">Transferase</keyword>
<comment type="function">
    <text evidence="6">Catalyzes the reversible transfer of the terminal phosphate group between ATP and AMP. Plays an important role in cellular energy homeostasis and in adenine nucleotide metabolism.</text>
</comment>
<gene>
    <name evidence="6" type="primary">adk</name>
    <name evidence="10" type="ORF">DFR64_0024</name>
</gene>
<reference evidence="10 11" key="1">
    <citation type="submission" date="2018-08" db="EMBL/GenBank/DDBJ databases">
        <title>Genomic Encyclopedia of Type Strains, Phase IV (KMG-IV): sequencing the most valuable type-strain genomes for metagenomic binning, comparative biology and taxonomic classification.</title>
        <authorList>
            <person name="Goeker M."/>
        </authorList>
    </citation>
    <scope>NUCLEOTIDE SEQUENCE [LARGE SCALE GENOMIC DNA]</scope>
    <source>
        <strain evidence="10 11">DSM 23923</strain>
    </source>
</reference>
<sequence length="221" mass="24195">MARFHVLLGPPGAGKGTQAAIVAEKCGIPHISSGNIFRENLDKNTELGIKAKAYMEKGELVPDEITIGMVEDRLLKADCKNGALLDGFPRTPAQAQALDEFLTENDGAIASVPFINVPADELIERLSSRWVCKAEGHTYNTKFSPPKKAGICDLDGSELYQRNDDKRETVEQRIRVYSEQTAPLIDFYQKKGLLVEINGARPIDEVTLEVLKVVACGSDGH</sequence>
<feature type="binding site" evidence="6">
    <location>
        <position position="162"/>
    </location>
    <ligand>
        <name>AMP</name>
        <dbReference type="ChEBI" id="CHEBI:456215"/>
    </ligand>
</feature>
<feature type="binding site" evidence="6">
    <location>
        <position position="33"/>
    </location>
    <ligand>
        <name>AMP</name>
        <dbReference type="ChEBI" id="CHEBI:456215"/>
    </ligand>
</feature>
<feature type="binding site" evidence="6">
    <location>
        <position position="38"/>
    </location>
    <ligand>
        <name>AMP</name>
        <dbReference type="ChEBI" id="CHEBI:456215"/>
    </ligand>
</feature>
<keyword evidence="2 6" id="KW-0545">Nucleotide biosynthesis</keyword>
<dbReference type="InterPro" id="IPR006259">
    <property type="entry name" value="Adenyl_kin_sub"/>
</dbReference>
<dbReference type="EMBL" id="QUMS01000001">
    <property type="protein sequence ID" value="REG10173.1"/>
    <property type="molecule type" value="Genomic_DNA"/>
</dbReference>
<dbReference type="InterPro" id="IPR000850">
    <property type="entry name" value="Adenylat/UMP-CMP_kin"/>
</dbReference>
<dbReference type="HAMAP" id="MF_00235">
    <property type="entry name" value="Adenylate_kinase_Adk"/>
    <property type="match status" value="1"/>
</dbReference>
<comment type="caution">
    <text evidence="6">Lacks conserved residue(s) required for the propagation of feature annotation.</text>
</comment>
<dbReference type="RefSeq" id="WP_116223367.1">
    <property type="nucleotide sequence ID" value="NZ_AP018437.1"/>
</dbReference>
<dbReference type="PRINTS" id="PR00094">
    <property type="entry name" value="ADENYLTKNASE"/>
</dbReference>
<comment type="subunit">
    <text evidence="6 8">Monomer.</text>
</comment>
<comment type="catalytic activity">
    <reaction evidence="6 8">
        <text>AMP + ATP = 2 ADP</text>
        <dbReference type="Rhea" id="RHEA:12973"/>
        <dbReference type="ChEBI" id="CHEBI:30616"/>
        <dbReference type="ChEBI" id="CHEBI:456215"/>
        <dbReference type="ChEBI" id="CHEBI:456216"/>
        <dbReference type="EC" id="2.7.4.3"/>
    </reaction>
</comment>
<keyword evidence="5 6" id="KW-0067">ATP-binding</keyword>
<feature type="binding site" evidence="6">
    <location>
        <begin position="12"/>
        <end position="17"/>
    </location>
    <ligand>
        <name>ATP</name>
        <dbReference type="ChEBI" id="CHEBI:30616"/>
    </ligand>
</feature>
<evidence type="ECO:0000256" key="3">
    <source>
        <dbReference type="ARBA" id="ARBA00022741"/>
    </source>
</evidence>
<feature type="binding site" evidence="6">
    <location>
        <begin position="59"/>
        <end position="61"/>
    </location>
    <ligand>
        <name>AMP</name>
        <dbReference type="ChEBI" id="CHEBI:456215"/>
    </ligand>
</feature>
<keyword evidence="6" id="KW-0963">Cytoplasm</keyword>
<dbReference type="NCBIfam" id="TIGR01351">
    <property type="entry name" value="adk"/>
    <property type="match status" value="1"/>
</dbReference>
<evidence type="ECO:0000256" key="2">
    <source>
        <dbReference type="ARBA" id="ARBA00022727"/>
    </source>
</evidence>
<organism evidence="10 11">
    <name type="scientific">Pelolinea submarina</name>
    <dbReference type="NCBI Taxonomy" id="913107"/>
    <lineage>
        <taxon>Bacteria</taxon>
        <taxon>Bacillati</taxon>
        <taxon>Chloroflexota</taxon>
        <taxon>Anaerolineae</taxon>
        <taxon>Anaerolineales</taxon>
        <taxon>Anaerolineaceae</taxon>
        <taxon>Pelolinea</taxon>
    </lineage>
</organism>
<keyword evidence="3 6" id="KW-0547">Nucleotide-binding</keyword>
<keyword evidence="11" id="KW-1185">Reference proteome</keyword>
<feature type="binding site" evidence="6">
    <location>
        <position position="173"/>
    </location>
    <ligand>
        <name>AMP</name>
        <dbReference type="ChEBI" id="CHEBI:456215"/>
    </ligand>
</feature>
<evidence type="ECO:0000313" key="11">
    <source>
        <dbReference type="Proteomes" id="UP000256388"/>
    </source>
</evidence>
<dbReference type="InterPro" id="IPR027417">
    <property type="entry name" value="P-loop_NTPase"/>
</dbReference>
<evidence type="ECO:0000259" key="9">
    <source>
        <dbReference type="Pfam" id="PF05191"/>
    </source>
</evidence>
<evidence type="ECO:0000256" key="8">
    <source>
        <dbReference type="RuleBase" id="RU003331"/>
    </source>
</evidence>
<evidence type="ECO:0000256" key="5">
    <source>
        <dbReference type="ARBA" id="ARBA00022840"/>
    </source>
</evidence>
<dbReference type="NCBIfam" id="NF001380">
    <property type="entry name" value="PRK00279.1-2"/>
    <property type="match status" value="1"/>
</dbReference>
<dbReference type="Proteomes" id="UP000256388">
    <property type="component" value="Unassembled WGS sequence"/>
</dbReference>
<comment type="caution">
    <text evidence="10">The sequence shown here is derived from an EMBL/GenBank/DDBJ whole genome shotgun (WGS) entry which is preliminary data.</text>
</comment>
<dbReference type="EC" id="2.7.4.3" evidence="6 8"/>
<dbReference type="UniPathway" id="UPA00588">
    <property type="reaction ID" value="UER00649"/>
</dbReference>
<name>A0A347ZVA9_9CHLR</name>
<feature type="binding site" evidence="6">
    <location>
        <begin position="87"/>
        <end position="90"/>
    </location>
    <ligand>
        <name>AMP</name>
        <dbReference type="ChEBI" id="CHEBI:456215"/>
    </ligand>
</feature>
<keyword evidence="4 6" id="KW-0418">Kinase</keyword>
<dbReference type="NCBIfam" id="NF001381">
    <property type="entry name" value="PRK00279.1-3"/>
    <property type="match status" value="1"/>
</dbReference>
<evidence type="ECO:0000256" key="6">
    <source>
        <dbReference type="HAMAP-Rule" id="MF_00235"/>
    </source>
</evidence>
<dbReference type="Pfam" id="PF05191">
    <property type="entry name" value="ADK_lid"/>
    <property type="match status" value="1"/>
</dbReference>
<protein>
    <recommendedName>
        <fullName evidence="6 8">Adenylate kinase</fullName>
        <shortName evidence="6">AK</shortName>
        <ecNumber evidence="6 8">2.7.4.3</ecNumber>
    </recommendedName>
    <alternativeName>
        <fullName evidence="6">ATP-AMP transphosphorylase</fullName>
    </alternativeName>
    <alternativeName>
        <fullName evidence="6">ATP:AMP phosphotransferase</fullName>
    </alternativeName>
    <alternativeName>
        <fullName evidence="6">Adenylate monophosphate kinase</fullName>
    </alternativeName>
</protein>
<comment type="similarity">
    <text evidence="6 7">Belongs to the adenylate kinase family.</text>
</comment>